<dbReference type="PANTHER" id="PTHR43293:SF1">
    <property type="entry name" value="ACETATE COA-TRANSFERASE YDIF"/>
    <property type="match status" value="1"/>
</dbReference>
<proteinExistence type="inferred from homology"/>
<dbReference type="SMART" id="SM00882">
    <property type="entry name" value="CoA_trans"/>
    <property type="match status" value="1"/>
</dbReference>
<evidence type="ECO:0000256" key="2">
    <source>
        <dbReference type="ARBA" id="ARBA00022679"/>
    </source>
</evidence>
<dbReference type="Pfam" id="PF01144">
    <property type="entry name" value="CoA_trans"/>
    <property type="match status" value="1"/>
</dbReference>
<dbReference type="Proteomes" id="UP001164761">
    <property type="component" value="Chromosome"/>
</dbReference>
<gene>
    <name evidence="4" type="ORF">NZD89_19925</name>
</gene>
<dbReference type="InterPro" id="IPR014388">
    <property type="entry name" value="3-oxoacid_CoA-transferase"/>
</dbReference>
<dbReference type="SUPFAM" id="SSF100950">
    <property type="entry name" value="NagB/RpiA/CoA transferase-like"/>
    <property type="match status" value="2"/>
</dbReference>
<evidence type="ECO:0000256" key="1">
    <source>
        <dbReference type="ARBA" id="ARBA00007154"/>
    </source>
</evidence>
<dbReference type="GO" id="GO:0016740">
    <property type="term" value="F:transferase activity"/>
    <property type="evidence" value="ECO:0007669"/>
    <property type="project" value="UniProtKB-KW"/>
</dbReference>
<dbReference type="RefSeq" id="WP_268004463.1">
    <property type="nucleotide sequence ID" value="NZ_BSUT01000001.1"/>
</dbReference>
<dbReference type="InterPro" id="IPR004165">
    <property type="entry name" value="CoA_trans_fam_I"/>
</dbReference>
<evidence type="ECO:0000313" key="4">
    <source>
        <dbReference type="EMBL" id="WAH40564.1"/>
    </source>
</evidence>
<comment type="similarity">
    <text evidence="1 3">Belongs to the 3-oxoacid CoA-transferase family.</text>
</comment>
<evidence type="ECO:0000313" key="5">
    <source>
        <dbReference type="Proteomes" id="UP001164761"/>
    </source>
</evidence>
<reference evidence="4" key="1">
    <citation type="submission" date="2022-08" db="EMBL/GenBank/DDBJ databases">
        <title>Alicyclobacillus fastidiosus DSM 17978, complete genome.</title>
        <authorList>
            <person name="Wang Q."/>
            <person name="Cai R."/>
            <person name="Wang Z."/>
        </authorList>
    </citation>
    <scope>NUCLEOTIDE SEQUENCE</scope>
    <source>
        <strain evidence="4">DSM 17978</strain>
    </source>
</reference>
<accession>A0ABY6ZCE5</accession>
<dbReference type="InterPro" id="IPR037171">
    <property type="entry name" value="NagB/RpiA_transferase-like"/>
</dbReference>
<dbReference type="PIRSF" id="PIRSF000858">
    <property type="entry name" value="SCOT-t"/>
    <property type="match status" value="1"/>
</dbReference>
<name>A0ABY6ZCE5_9BACL</name>
<dbReference type="Gene3D" id="3.40.1080.10">
    <property type="entry name" value="Glutaconate Coenzyme A-transferase"/>
    <property type="match status" value="2"/>
</dbReference>
<organism evidence="4 5">
    <name type="scientific">Alicyclobacillus fastidiosus</name>
    <dbReference type="NCBI Taxonomy" id="392011"/>
    <lineage>
        <taxon>Bacteria</taxon>
        <taxon>Bacillati</taxon>
        <taxon>Bacillota</taxon>
        <taxon>Bacilli</taxon>
        <taxon>Bacillales</taxon>
        <taxon>Alicyclobacillaceae</taxon>
        <taxon>Alicyclobacillus</taxon>
    </lineage>
</organism>
<evidence type="ECO:0000256" key="3">
    <source>
        <dbReference type="PIRNR" id="PIRNR000858"/>
    </source>
</evidence>
<keyword evidence="2 3" id="KW-0808">Transferase</keyword>
<dbReference type="EMBL" id="CP104067">
    <property type="protein sequence ID" value="WAH40564.1"/>
    <property type="molecule type" value="Genomic_DNA"/>
</dbReference>
<keyword evidence="5" id="KW-1185">Reference proteome</keyword>
<protein>
    <submittedName>
        <fullName evidence="4">Acyl CoA:acetate/3-ketoacid CoA transferase</fullName>
    </submittedName>
</protein>
<dbReference type="PANTHER" id="PTHR43293">
    <property type="entry name" value="ACETATE COA-TRANSFERASE YDIF"/>
    <property type="match status" value="1"/>
</dbReference>
<sequence length="522" mass="56357">MEFIQASDLVHQISDGGHIALTGFGGMGQCDSILKAIRESFLATGHPKDLRIFHAAGQSDGTNGLEYIALDGLISKVIGGHWGLLPKMRDLIERDKLEAYCLPQGQLTHLFRTMANGLPGHFTPIGLGTFVDPRVEGGKFNERAKASGYNPVEVVNIMGTDYLFYKSVAIDYVFIRGTSVDEAGNISVNEEPLKLELLSAAQAAKAQGGKVIVQVKHVLKRGSIHPKEVAIPGYLVDYVVIAEHPELDHRQVPSAVFDPRYSGDLRVPEQAMPKLPFSVRKLIGRRAVKELKEGAVINLGIGIPGDVIGPVSAEEGLLNKIVFTIESGVVGGVPAGKNQFGIAVNADAILDHASQFDHYHGCGIDITFMGAAQIDERGNVNVSQFGGRKTGCGGFIDVTQPAKKVVFCTTFTNGGLEVAVEDGKLHILKEGVHPKFVRHVEQITFSGSYAGLHDKEVVYVTERAVFVLSREGLILTEIAPGINLQDDILRLMDFTPIVSPDLKLMDESMFVNGAGTTLMEVT</sequence>